<dbReference type="Proteomes" id="UP001488838">
    <property type="component" value="Unassembled WGS sequence"/>
</dbReference>
<keyword evidence="9" id="KW-0206">Cytoskeleton</keyword>
<dbReference type="EMBL" id="JBBHLL010000357">
    <property type="protein sequence ID" value="KAK7804947.1"/>
    <property type="molecule type" value="Genomic_DNA"/>
</dbReference>
<dbReference type="PROSITE" id="PS51777">
    <property type="entry name" value="RH2"/>
    <property type="match status" value="1"/>
</dbReference>
<feature type="compositionally biased region" description="Low complexity" evidence="16">
    <location>
        <begin position="1"/>
        <end position="13"/>
    </location>
</feature>
<evidence type="ECO:0000259" key="18">
    <source>
        <dbReference type="PROSITE" id="PS51777"/>
    </source>
</evidence>
<evidence type="ECO:0000256" key="14">
    <source>
        <dbReference type="ARBA" id="ARBA00065535"/>
    </source>
</evidence>
<keyword evidence="6" id="KW-0653">Protein transport</keyword>
<protein>
    <recommendedName>
        <fullName evidence="12">RILP-like protein 1</fullName>
    </recommendedName>
    <alternativeName>
        <fullName evidence="13">Rab-interacting lysosomal-like protein 1</fullName>
    </alternativeName>
</protein>
<gene>
    <name evidence="19" type="ORF">U0070_025469</name>
</gene>
<accession>A0AAW0HS94</accession>
<dbReference type="Pfam" id="PF09744">
    <property type="entry name" value="RH1"/>
    <property type="match status" value="1"/>
</dbReference>
<dbReference type="GO" id="GO:0060271">
    <property type="term" value="P:cilium assembly"/>
    <property type="evidence" value="ECO:0007669"/>
    <property type="project" value="TreeGrafter"/>
</dbReference>
<evidence type="ECO:0000256" key="10">
    <source>
        <dbReference type="ARBA" id="ARBA00023273"/>
    </source>
</evidence>
<evidence type="ECO:0000256" key="12">
    <source>
        <dbReference type="ARBA" id="ARBA00040816"/>
    </source>
</evidence>
<dbReference type="GO" id="GO:0005829">
    <property type="term" value="C:cytosol"/>
    <property type="evidence" value="ECO:0007669"/>
    <property type="project" value="UniProtKB-SubCell"/>
</dbReference>
<evidence type="ECO:0000256" key="16">
    <source>
        <dbReference type="SAM" id="MobiDB-lite"/>
    </source>
</evidence>
<feature type="compositionally biased region" description="Basic and acidic residues" evidence="16">
    <location>
        <begin position="14"/>
        <end position="29"/>
    </location>
</feature>
<dbReference type="GO" id="GO:0051959">
    <property type="term" value="F:dynein light intermediate chain binding"/>
    <property type="evidence" value="ECO:0007669"/>
    <property type="project" value="TreeGrafter"/>
</dbReference>
<evidence type="ECO:0000256" key="11">
    <source>
        <dbReference type="ARBA" id="ARBA00038318"/>
    </source>
</evidence>
<dbReference type="PROSITE" id="PS51776">
    <property type="entry name" value="RH1"/>
    <property type="match status" value="1"/>
</dbReference>
<dbReference type="InterPro" id="IPR034744">
    <property type="entry name" value="RH2"/>
</dbReference>
<evidence type="ECO:0000256" key="4">
    <source>
        <dbReference type="ARBA" id="ARBA00022448"/>
    </source>
</evidence>
<feature type="region of interest" description="Disordered" evidence="16">
    <location>
        <begin position="418"/>
        <end position="437"/>
    </location>
</feature>
<evidence type="ECO:0000313" key="19">
    <source>
        <dbReference type="EMBL" id="KAK7804947.1"/>
    </source>
</evidence>
<organism evidence="19 20">
    <name type="scientific">Myodes glareolus</name>
    <name type="common">Bank vole</name>
    <name type="synonym">Clethrionomys glareolus</name>
    <dbReference type="NCBI Taxonomy" id="447135"/>
    <lineage>
        <taxon>Eukaryota</taxon>
        <taxon>Metazoa</taxon>
        <taxon>Chordata</taxon>
        <taxon>Craniata</taxon>
        <taxon>Vertebrata</taxon>
        <taxon>Euteleostomi</taxon>
        <taxon>Mammalia</taxon>
        <taxon>Eutheria</taxon>
        <taxon>Euarchontoglires</taxon>
        <taxon>Glires</taxon>
        <taxon>Rodentia</taxon>
        <taxon>Myomorpha</taxon>
        <taxon>Muroidea</taxon>
        <taxon>Cricetidae</taxon>
        <taxon>Arvicolinae</taxon>
        <taxon>Myodes</taxon>
    </lineage>
</organism>
<evidence type="ECO:0000256" key="3">
    <source>
        <dbReference type="ARBA" id="ARBA00004514"/>
    </source>
</evidence>
<dbReference type="GO" id="GO:0005814">
    <property type="term" value="C:centriole"/>
    <property type="evidence" value="ECO:0007669"/>
    <property type="project" value="UniProtKB-SubCell"/>
</dbReference>
<dbReference type="SUPFAM" id="SSF161256">
    <property type="entry name" value="RILP dimerisation region"/>
    <property type="match status" value="1"/>
</dbReference>
<feature type="domain" description="RH1" evidence="17">
    <location>
        <begin position="174"/>
        <end position="261"/>
    </location>
</feature>
<dbReference type="AlphaFoldDB" id="A0AAW0HS94"/>
<evidence type="ECO:0000256" key="5">
    <source>
        <dbReference type="ARBA" id="ARBA00022490"/>
    </source>
</evidence>
<feature type="coiled-coil region" evidence="15">
    <location>
        <begin position="241"/>
        <end position="417"/>
    </location>
</feature>
<dbReference type="InterPro" id="IPR051241">
    <property type="entry name" value="DZIP_RILPL"/>
</dbReference>
<dbReference type="GO" id="GO:0046983">
    <property type="term" value="F:protein dimerization activity"/>
    <property type="evidence" value="ECO:0007669"/>
    <property type="project" value="InterPro"/>
</dbReference>
<evidence type="ECO:0000256" key="2">
    <source>
        <dbReference type="ARBA" id="ARBA00004138"/>
    </source>
</evidence>
<feature type="compositionally biased region" description="Acidic residues" evidence="16">
    <location>
        <begin position="426"/>
        <end position="437"/>
    </location>
</feature>
<proteinExistence type="inferred from homology"/>
<evidence type="ECO:0000256" key="13">
    <source>
        <dbReference type="ARBA" id="ARBA00042424"/>
    </source>
</evidence>
<dbReference type="InterPro" id="IPR034743">
    <property type="entry name" value="RH1"/>
</dbReference>
<feature type="domain" description="RH2" evidence="18">
    <location>
        <begin position="457"/>
        <end position="522"/>
    </location>
</feature>
<keyword evidence="8" id="KW-0969">Cilium</keyword>
<evidence type="ECO:0000256" key="15">
    <source>
        <dbReference type="SAM" id="Coils"/>
    </source>
</evidence>
<dbReference type="Gene3D" id="6.10.230.10">
    <property type="match status" value="1"/>
</dbReference>
<dbReference type="PANTHER" id="PTHR21502">
    <property type="entry name" value="ZINC FINGER PROTEIN DZIP1"/>
    <property type="match status" value="1"/>
</dbReference>
<dbReference type="FunFam" id="1.20.58.1770:FF:000002">
    <property type="entry name" value="RILP-like protein 1 isoform X1"/>
    <property type="match status" value="1"/>
</dbReference>
<evidence type="ECO:0000256" key="6">
    <source>
        <dbReference type="ARBA" id="ARBA00022927"/>
    </source>
</evidence>
<keyword evidence="5" id="KW-0963">Cytoplasm</keyword>
<feature type="compositionally biased region" description="Gly residues" evidence="16">
    <location>
        <begin position="30"/>
        <end position="42"/>
    </location>
</feature>
<evidence type="ECO:0000256" key="1">
    <source>
        <dbReference type="ARBA" id="ARBA00004114"/>
    </source>
</evidence>
<dbReference type="CDD" id="cd14445">
    <property type="entry name" value="RILP-like"/>
    <property type="match status" value="1"/>
</dbReference>
<dbReference type="Gene3D" id="1.20.58.1770">
    <property type="match status" value="1"/>
</dbReference>
<comment type="subunit">
    <text evidence="14">Interacts (when S-nitrosylated) with GAPDH. Interacts with RAB8A; interaction is dependent on the phosphorylation of 'Thr-72' of RAB8A. Interacts with RAB10 and RAB12; the interaction is dependent on the phosphorylation of 'Thr-73' of RAB10, and 'Ser-105' of RAB12.</text>
</comment>
<keyword evidence="20" id="KW-1185">Reference proteome</keyword>
<dbReference type="GO" id="GO:0031267">
    <property type="term" value="F:small GTPase binding"/>
    <property type="evidence" value="ECO:0007669"/>
    <property type="project" value="TreeGrafter"/>
</dbReference>
<comment type="similarity">
    <text evidence="11">Belongs to the RILPL family.</text>
</comment>
<keyword evidence="4" id="KW-0813">Transport</keyword>
<dbReference type="InterPro" id="IPR021563">
    <property type="entry name" value="RILP_dimer"/>
</dbReference>
<keyword evidence="7 15" id="KW-0175">Coiled coil</keyword>
<feature type="region of interest" description="Disordered" evidence="16">
    <location>
        <begin position="495"/>
        <end position="514"/>
    </location>
</feature>
<feature type="compositionally biased region" description="Basic residues" evidence="16">
    <location>
        <begin position="129"/>
        <end position="138"/>
    </location>
</feature>
<evidence type="ECO:0000259" key="17">
    <source>
        <dbReference type="PROSITE" id="PS51776"/>
    </source>
</evidence>
<keyword evidence="10" id="KW-0966">Cell projection</keyword>
<dbReference type="GO" id="GO:0036064">
    <property type="term" value="C:ciliary basal body"/>
    <property type="evidence" value="ECO:0007669"/>
    <property type="project" value="TreeGrafter"/>
</dbReference>
<comment type="caution">
    <text evidence="19">The sequence shown here is derived from an EMBL/GenBank/DDBJ whole genome shotgun (WGS) entry which is preliminary data.</text>
</comment>
<dbReference type="PANTHER" id="PTHR21502:SF6">
    <property type="entry name" value="RILP-LIKE PROTEIN 1"/>
    <property type="match status" value="1"/>
</dbReference>
<dbReference type="Pfam" id="PF11461">
    <property type="entry name" value="RILP"/>
    <property type="match status" value="1"/>
</dbReference>
<feature type="region of interest" description="Disordered" evidence="16">
    <location>
        <begin position="1"/>
        <end position="172"/>
    </location>
</feature>
<evidence type="ECO:0000313" key="20">
    <source>
        <dbReference type="Proteomes" id="UP001488838"/>
    </source>
</evidence>
<evidence type="ECO:0000256" key="9">
    <source>
        <dbReference type="ARBA" id="ARBA00023212"/>
    </source>
</evidence>
<comment type="subcellular location">
    <subcellularLocation>
        <location evidence="2">Cell projection</location>
        <location evidence="2">Cilium</location>
    </subcellularLocation>
    <subcellularLocation>
        <location evidence="1">Cytoplasm</location>
        <location evidence="1">Cytoskeleton</location>
        <location evidence="1">Microtubule organizing center</location>
        <location evidence="1">Centrosome</location>
        <location evidence="1">Centriole</location>
    </subcellularLocation>
    <subcellularLocation>
        <location evidence="3">Cytoplasm</location>
        <location evidence="3">Cytosol</location>
    </subcellularLocation>
</comment>
<reference evidence="19 20" key="1">
    <citation type="journal article" date="2023" name="bioRxiv">
        <title>Conserved and derived expression patterns and positive selection on dental genes reveal complex evolutionary context of ever-growing rodent molars.</title>
        <authorList>
            <person name="Calamari Z.T."/>
            <person name="Song A."/>
            <person name="Cohen E."/>
            <person name="Akter M."/>
            <person name="Roy R.D."/>
            <person name="Hallikas O."/>
            <person name="Christensen M.M."/>
            <person name="Li P."/>
            <person name="Marangoni P."/>
            <person name="Jernvall J."/>
            <person name="Klein O.D."/>
        </authorList>
    </citation>
    <scope>NUCLEOTIDE SEQUENCE [LARGE SCALE GENOMIC DNA]</scope>
    <source>
        <strain evidence="19">V071</strain>
    </source>
</reference>
<evidence type="ECO:0000256" key="8">
    <source>
        <dbReference type="ARBA" id="ARBA00023069"/>
    </source>
</evidence>
<name>A0AAW0HS94_MYOGA</name>
<dbReference type="GO" id="GO:0015031">
    <property type="term" value="P:protein transport"/>
    <property type="evidence" value="ECO:0007669"/>
    <property type="project" value="UniProtKB-KW"/>
</dbReference>
<sequence length="599" mass="67187">MAVRGGPRCPRGGARLEEAEQGRGRRDRSPGGGTGAGGGASGPAGLRTGTPGDGDARPSPIPRCLAASRRGGAGHRSHSASPKFDSPPREESRGRGPSGHRAPPASQAGTRISIARCRIRKSGGAAGLRTRRRPRHPPRGAPDPLPPKFTSYASGPAARDPRGAMEEPLGSPPAALSALEKNVAELTVMDVYDIASLVGHEFERVIDQHGCESIARLMPKVVRVLEILEVLVSRHHVAPELDELRLELDRLRVERMDRIEKERKHQKELELVEDVWRGEAQDLLSQIAQLQEENKQLLTNLNHKDVGFSEEEFQKQEGMSERERQVMKRLKEVVDKQRDEIRAKDRELGLKNEDVEALQQQQTRLMKINHDLRHRVTVVEAQGKALIEQKVELEADLQTKEQEMGSLRAELGKLRERLQGEHSQNGEEEAEIQLQPDGEECISDSEKAALDLKDPNRPRFTLQELRDVLHERNELKSKVFLLQEELAYYKSEEIEEENRIPQPPPIIHPRTSPQPESGIKRLMAVVAAASLSLLATSVAWPSPACWHLKWVWFSFFSRDKKRLANTQRPTHIHESFGQWANTHRDDGYTEQGQEALQHL</sequence>
<evidence type="ECO:0000256" key="7">
    <source>
        <dbReference type="ARBA" id="ARBA00023054"/>
    </source>
</evidence>